<keyword evidence="6" id="KW-1185">Reference proteome</keyword>
<dbReference type="CDD" id="cd16027">
    <property type="entry name" value="SGSH"/>
    <property type="match status" value="1"/>
</dbReference>
<feature type="domain" description="Sulfatase N-terminal" evidence="4">
    <location>
        <begin position="26"/>
        <end position="318"/>
    </location>
</feature>
<dbReference type="InterPro" id="IPR050738">
    <property type="entry name" value="Sulfatase"/>
</dbReference>
<feature type="signal peptide" evidence="3">
    <location>
        <begin position="1"/>
        <end position="19"/>
    </location>
</feature>
<comment type="similarity">
    <text evidence="1">Belongs to the sulfatase family.</text>
</comment>
<name>A0A7W7YQ95_9BACT</name>
<dbReference type="PANTHER" id="PTHR42693">
    <property type="entry name" value="ARYLSULFATASE FAMILY MEMBER"/>
    <property type="match status" value="1"/>
</dbReference>
<evidence type="ECO:0000256" key="2">
    <source>
        <dbReference type="ARBA" id="ARBA00022801"/>
    </source>
</evidence>
<evidence type="ECO:0000259" key="4">
    <source>
        <dbReference type="Pfam" id="PF00884"/>
    </source>
</evidence>
<evidence type="ECO:0000313" key="6">
    <source>
        <dbReference type="Proteomes" id="UP000534294"/>
    </source>
</evidence>
<keyword evidence="2" id="KW-0378">Hydrolase</keyword>
<gene>
    <name evidence="5" type="ORF">HNQ64_004630</name>
</gene>
<organism evidence="5 6">
    <name type="scientific">Prosthecobacter dejongeii</name>
    <dbReference type="NCBI Taxonomy" id="48465"/>
    <lineage>
        <taxon>Bacteria</taxon>
        <taxon>Pseudomonadati</taxon>
        <taxon>Verrucomicrobiota</taxon>
        <taxon>Verrucomicrobiia</taxon>
        <taxon>Verrucomicrobiales</taxon>
        <taxon>Verrucomicrobiaceae</taxon>
        <taxon>Prosthecobacter</taxon>
    </lineage>
</organism>
<sequence>MTKFLFLFLGSLAFLPAQAAQPARKPNILWLIGENLSHDLGCYGAKNVHTPNLDRLATEGVRYSRVFSTNPACAPSRSAFFVGMYQTSTDTHPMRSHRTDGFKLPEGVRPVTHRLRDGGYFTANIKTVGNESVGTGKLDLNYVNEGPIYHENSSQWETLKTRQPFFAVVNAEESEYDIYDRKSAEKDRVEWVGERIHAQHAKPETVTPPPYYPEHPVVRQEWARYLNSVSGMDLRFGKVLAQLRHDGLEDDTIIIFFGDNGRLEPRGIHWCYDNGLRVPMIIKWPKNFPAPDQIKPGTVDDRILSLIDVTATTLALAGQSKPLLMQGRVFLGEQTEAPRTFAFAARDRIDETQQRIRSVHDECYHYIRTLSTGPTFSSLNRYKEKCFAIMPVMHGLHAQGKLTGPALELMQRTGPCEELYNTQMDPHEVKNLLTSQEPADREALTRLRAALDTWMTETGDRGAIPEPAEVTAPFAQEMHQWFGTPSWALPAK</sequence>
<evidence type="ECO:0000256" key="1">
    <source>
        <dbReference type="ARBA" id="ARBA00008779"/>
    </source>
</evidence>
<dbReference type="Pfam" id="PF00884">
    <property type="entry name" value="Sulfatase"/>
    <property type="match status" value="1"/>
</dbReference>
<protein>
    <submittedName>
        <fullName evidence="5">Arylsulfatase A-like enzyme</fullName>
    </submittedName>
</protein>
<dbReference type="SUPFAM" id="SSF53649">
    <property type="entry name" value="Alkaline phosphatase-like"/>
    <property type="match status" value="1"/>
</dbReference>
<dbReference type="RefSeq" id="WP_184212887.1">
    <property type="nucleotide sequence ID" value="NZ_JACHIF010000013.1"/>
</dbReference>
<reference evidence="5 6" key="1">
    <citation type="submission" date="2020-08" db="EMBL/GenBank/DDBJ databases">
        <title>Genomic Encyclopedia of Type Strains, Phase IV (KMG-IV): sequencing the most valuable type-strain genomes for metagenomic binning, comparative biology and taxonomic classification.</title>
        <authorList>
            <person name="Goeker M."/>
        </authorList>
    </citation>
    <scope>NUCLEOTIDE SEQUENCE [LARGE SCALE GENOMIC DNA]</scope>
    <source>
        <strain evidence="5 6">DSM 12251</strain>
    </source>
</reference>
<evidence type="ECO:0000256" key="3">
    <source>
        <dbReference type="SAM" id="SignalP"/>
    </source>
</evidence>
<comment type="caution">
    <text evidence="5">The sequence shown here is derived from an EMBL/GenBank/DDBJ whole genome shotgun (WGS) entry which is preliminary data.</text>
</comment>
<dbReference type="InterPro" id="IPR000917">
    <property type="entry name" value="Sulfatase_N"/>
</dbReference>
<dbReference type="InterPro" id="IPR017850">
    <property type="entry name" value="Alkaline_phosphatase_core_sf"/>
</dbReference>
<keyword evidence="3" id="KW-0732">Signal</keyword>
<dbReference type="GO" id="GO:0004065">
    <property type="term" value="F:arylsulfatase activity"/>
    <property type="evidence" value="ECO:0007669"/>
    <property type="project" value="TreeGrafter"/>
</dbReference>
<dbReference type="AlphaFoldDB" id="A0A7W7YQ95"/>
<dbReference type="Gene3D" id="3.40.720.10">
    <property type="entry name" value="Alkaline Phosphatase, subunit A"/>
    <property type="match status" value="1"/>
</dbReference>
<evidence type="ECO:0000313" key="5">
    <source>
        <dbReference type="EMBL" id="MBB5040346.1"/>
    </source>
</evidence>
<proteinExistence type="inferred from homology"/>
<feature type="chain" id="PRO_5030644478" evidence="3">
    <location>
        <begin position="20"/>
        <end position="492"/>
    </location>
</feature>
<dbReference type="EMBL" id="JACHIF010000013">
    <property type="protein sequence ID" value="MBB5040346.1"/>
    <property type="molecule type" value="Genomic_DNA"/>
</dbReference>
<dbReference type="Proteomes" id="UP000534294">
    <property type="component" value="Unassembled WGS sequence"/>
</dbReference>
<accession>A0A7W7YQ95</accession>
<dbReference type="PANTHER" id="PTHR42693:SF53">
    <property type="entry name" value="ENDO-4-O-SULFATASE"/>
    <property type="match status" value="1"/>
</dbReference>